<feature type="transmembrane region" description="Helical" evidence="8">
    <location>
        <begin position="220"/>
        <end position="241"/>
    </location>
</feature>
<proteinExistence type="inferred from homology"/>
<dbReference type="NCBIfam" id="TIGR00912">
    <property type="entry name" value="2A0309"/>
    <property type="match status" value="1"/>
</dbReference>
<dbReference type="OrthoDB" id="2446105at2"/>
<dbReference type="AlphaFoldDB" id="A0A1H9RGR0"/>
<comment type="subcellular location">
    <subcellularLocation>
        <location evidence="1">Membrane</location>
        <topology evidence="1">Multi-pass membrane protein</topology>
    </subcellularLocation>
</comment>
<feature type="transmembrane region" description="Helical" evidence="8">
    <location>
        <begin position="306"/>
        <end position="322"/>
    </location>
</feature>
<feature type="transmembrane region" description="Helical" evidence="8">
    <location>
        <begin position="42"/>
        <end position="63"/>
    </location>
</feature>
<keyword evidence="6 8" id="KW-1133">Transmembrane helix</keyword>
<keyword evidence="5 8" id="KW-0812">Transmembrane</keyword>
<keyword evidence="7 8" id="KW-0472">Membrane</keyword>
<evidence type="ECO:0000256" key="2">
    <source>
        <dbReference type="ARBA" id="ARBA00007998"/>
    </source>
</evidence>
<feature type="transmembrane region" description="Helical" evidence="8">
    <location>
        <begin position="14"/>
        <end position="36"/>
    </location>
</feature>
<dbReference type="InterPro" id="IPR004761">
    <property type="entry name" value="Spore_GerAB"/>
</dbReference>
<evidence type="ECO:0000256" key="6">
    <source>
        <dbReference type="ARBA" id="ARBA00022989"/>
    </source>
</evidence>
<accession>A0A1H9RGR0</accession>
<feature type="transmembrane region" description="Helical" evidence="8">
    <location>
        <begin position="120"/>
        <end position="136"/>
    </location>
</feature>
<dbReference type="Gene3D" id="1.20.1740.10">
    <property type="entry name" value="Amino acid/polyamine transporter I"/>
    <property type="match status" value="1"/>
</dbReference>
<protein>
    <submittedName>
        <fullName evidence="9">Spore germination protein (Amino acid permease)</fullName>
    </submittedName>
</protein>
<gene>
    <name evidence="9" type="ORF">SAMN05518684_103144</name>
</gene>
<evidence type="ECO:0000256" key="8">
    <source>
        <dbReference type="SAM" id="Phobius"/>
    </source>
</evidence>
<keyword evidence="10" id="KW-1185">Reference proteome</keyword>
<evidence type="ECO:0000256" key="7">
    <source>
        <dbReference type="ARBA" id="ARBA00023136"/>
    </source>
</evidence>
<evidence type="ECO:0000256" key="5">
    <source>
        <dbReference type="ARBA" id="ARBA00022692"/>
    </source>
</evidence>
<evidence type="ECO:0000313" key="9">
    <source>
        <dbReference type="EMBL" id="SER71908.1"/>
    </source>
</evidence>
<evidence type="ECO:0000313" key="10">
    <source>
        <dbReference type="Proteomes" id="UP000198571"/>
    </source>
</evidence>
<feature type="transmembrane region" description="Helical" evidence="8">
    <location>
        <begin position="148"/>
        <end position="168"/>
    </location>
</feature>
<dbReference type="GO" id="GO:0009847">
    <property type="term" value="P:spore germination"/>
    <property type="evidence" value="ECO:0007669"/>
    <property type="project" value="InterPro"/>
</dbReference>
<dbReference type="STRING" id="1601833.SAMN05518684_103144"/>
<feature type="transmembrane region" description="Helical" evidence="8">
    <location>
        <begin position="334"/>
        <end position="356"/>
    </location>
</feature>
<dbReference type="Pfam" id="PF03845">
    <property type="entry name" value="Spore_permease"/>
    <property type="match status" value="1"/>
</dbReference>
<keyword evidence="4" id="KW-0309">Germination</keyword>
<feature type="transmembrane region" description="Helical" evidence="8">
    <location>
        <begin position="188"/>
        <end position="208"/>
    </location>
</feature>
<evidence type="ECO:0000256" key="4">
    <source>
        <dbReference type="ARBA" id="ARBA00022544"/>
    </source>
</evidence>
<dbReference type="GO" id="GO:0016020">
    <property type="term" value="C:membrane"/>
    <property type="evidence" value="ECO:0007669"/>
    <property type="project" value="UniProtKB-SubCell"/>
</dbReference>
<name>A0A1H9RGR0_9BACI</name>
<dbReference type="RefSeq" id="WP_093047946.1">
    <property type="nucleotide sequence ID" value="NZ_FOGT01000003.1"/>
</dbReference>
<evidence type="ECO:0000256" key="3">
    <source>
        <dbReference type="ARBA" id="ARBA00022448"/>
    </source>
</evidence>
<organism evidence="9 10">
    <name type="scientific">Salipaludibacillus aurantiacus</name>
    <dbReference type="NCBI Taxonomy" id="1601833"/>
    <lineage>
        <taxon>Bacteria</taxon>
        <taxon>Bacillati</taxon>
        <taxon>Bacillota</taxon>
        <taxon>Bacilli</taxon>
        <taxon>Bacillales</taxon>
        <taxon>Bacillaceae</taxon>
    </lineage>
</organism>
<dbReference type="Proteomes" id="UP000198571">
    <property type="component" value="Unassembled WGS sequence"/>
</dbReference>
<dbReference type="EMBL" id="FOGT01000003">
    <property type="protein sequence ID" value="SER71908.1"/>
    <property type="molecule type" value="Genomic_DNA"/>
</dbReference>
<keyword evidence="3" id="KW-0813">Transport</keyword>
<sequence>MEPLLNNRISANQIFFLIVQTQIGIAVLTLPARVFAEAEWEGWISILITGGIIQSLLILYISLIHRFKDHTFFTMTRILIGKPLSILVNFLYFLYFLTVTILILTLYYRTIASWLFPETPKWIIMALIVSAAVFLVREDIHIIARFYTLVSGLLILIIGVQFTGYTAAHPLYLLPLGHISLADYLKGADASLQSMLGFELILFIYPFIQAAKKDITKVSSYAIWFTTFVYVFTSITAYLFFSPDEIVLVPNPVLYMLKAFSSPVIDRLDLIFISVWIISVTTSLMTYLFLASQYTQVIFSLKKRKSTVFYLGVLILSIALFFESNEAIDTLSEFVGSVSYTFIVFIPVILLITALIRKKPARGKEKAS</sequence>
<evidence type="ECO:0000256" key="1">
    <source>
        <dbReference type="ARBA" id="ARBA00004141"/>
    </source>
</evidence>
<dbReference type="PANTHER" id="PTHR34975">
    <property type="entry name" value="SPORE GERMINATION PROTEIN A2"/>
    <property type="match status" value="1"/>
</dbReference>
<dbReference type="PANTHER" id="PTHR34975:SF2">
    <property type="entry name" value="SPORE GERMINATION PROTEIN A2"/>
    <property type="match status" value="1"/>
</dbReference>
<feature type="transmembrane region" description="Helical" evidence="8">
    <location>
        <begin position="270"/>
        <end position="294"/>
    </location>
</feature>
<reference evidence="10" key="1">
    <citation type="submission" date="2016-10" db="EMBL/GenBank/DDBJ databases">
        <authorList>
            <person name="Varghese N."/>
            <person name="Submissions S."/>
        </authorList>
    </citation>
    <scope>NUCLEOTIDE SEQUENCE [LARGE SCALE GENOMIC DNA]</scope>
    <source>
        <strain evidence="10">S9</strain>
    </source>
</reference>
<comment type="similarity">
    <text evidence="2">Belongs to the amino acid-polyamine-organocation (APC) superfamily. Spore germination protein (SGP) (TC 2.A.3.9) family.</text>
</comment>
<feature type="transmembrane region" description="Helical" evidence="8">
    <location>
        <begin position="84"/>
        <end position="108"/>
    </location>
</feature>